<keyword evidence="3" id="KW-1185">Reference proteome</keyword>
<dbReference type="PANTHER" id="PTHR33112:SF9">
    <property type="entry name" value="HETEROKARYON INCOMPATIBILITY DOMAIN-CONTAINING PROTEIN"/>
    <property type="match status" value="1"/>
</dbReference>
<dbReference type="Pfam" id="PF06985">
    <property type="entry name" value="HET"/>
    <property type="match status" value="1"/>
</dbReference>
<evidence type="ECO:0000313" key="2">
    <source>
        <dbReference type="EMBL" id="KAK3897632.1"/>
    </source>
</evidence>
<dbReference type="EMBL" id="MU856110">
    <property type="protein sequence ID" value="KAK3897632.1"/>
    <property type="molecule type" value="Genomic_DNA"/>
</dbReference>
<dbReference type="PANTHER" id="PTHR33112">
    <property type="entry name" value="DOMAIN PROTEIN, PUTATIVE-RELATED"/>
    <property type="match status" value="1"/>
</dbReference>
<feature type="domain" description="Heterokaryon incompatibility" evidence="1">
    <location>
        <begin position="99"/>
        <end position="239"/>
    </location>
</feature>
<accession>A0AAN6RNI2</accession>
<evidence type="ECO:0000259" key="1">
    <source>
        <dbReference type="Pfam" id="PF06985"/>
    </source>
</evidence>
<proteinExistence type="predicted"/>
<evidence type="ECO:0000313" key="3">
    <source>
        <dbReference type="Proteomes" id="UP001303889"/>
    </source>
</evidence>
<dbReference type="AlphaFoldDB" id="A0AAN6RNI2"/>
<reference evidence="2" key="2">
    <citation type="submission" date="2023-05" db="EMBL/GenBank/DDBJ databases">
        <authorList>
            <consortium name="Lawrence Berkeley National Laboratory"/>
            <person name="Steindorff A."/>
            <person name="Hensen N."/>
            <person name="Bonometti L."/>
            <person name="Westerberg I."/>
            <person name="Brannstrom I.O."/>
            <person name="Guillou S."/>
            <person name="Cros-Aarteil S."/>
            <person name="Calhoun S."/>
            <person name="Haridas S."/>
            <person name="Kuo A."/>
            <person name="Mondo S."/>
            <person name="Pangilinan J."/>
            <person name="Riley R."/>
            <person name="Labutti K."/>
            <person name="Andreopoulos B."/>
            <person name="Lipzen A."/>
            <person name="Chen C."/>
            <person name="Yanf M."/>
            <person name="Daum C."/>
            <person name="Ng V."/>
            <person name="Clum A."/>
            <person name="Ohm R."/>
            <person name="Martin F."/>
            <person name="Silar P."/>
            <person name="Natvig D."/>
            <person name="Lalanne C."/>
            <person name="Gautier V."/>
            <person name="Ament-Velasquez S.L."/>
            <person name="Kruys A."/>
            <person name="Hutchinson M.I."/>
            <person name="Powell A.J."/>
            <person name="Barry K."/>
            <person name="Miller A.N."/>
            <person name="Grigoriev I.V."/>
            <person name="Debuchy R."/>
            <person name="Gladieux P."/>
            <person name="Thoren M.H."/>
            <person name="Johannesson H."/>
        </authorList>
    </citation>
    <scope>NUCLEOTIDE SEQUENCE</scope>
    <source>
        <strain evidence="2">CBS 103.79</strain>
    </source>
</reference>
<name>A0AAN6RNI2_9PEZI</name>
<dbReference type="Proteomes" id="UP001303889">
    <property type="component" value="Unassembled WGS sequence"/>
</dbReference>
<gene>
    <name evidence="2" type="ORF">C8A05DRAFT_47825</name>
</gene>
<organism evidence="2 3">
    <name type="scientific">Staphylotrichum tortipilum</name>
    <dbReference type="NCBI Taxonomy" id="2831512"/>
    <lineage>
        <taxon>Eukaryota</taxon>
        <taxon>Fungi</taxon>
        <taxon>Dikarya</taxon>
        <taxon>Ascomycota</taxon>
        <taxon>Pezizomycotina</taxon>
        <taxon>Sordariomycetes</taxon>
        <taxon>Sordariomycetidae</taxon>
        <taxon>Sordariales</taxon>
        <taxon>Chaetomiaceae</taxon>
        <taxon>Staphylotrichum</taxon>
    </lineage>
</organism>
<comment type="caution">
    <text evidence="2">The sequence shown here is derived from an EMBL/GenBank/DDBJ whole genome shotgun (WGS) entry which is preliminary data.</text>
</comment>
<protein>
    <submittedName>
        <fullName evidence="2">Heterokaryon incompatibility protein-domain-containing protein</fullName>
    </submittedName>
</protein>
<reference evidence="2" key="1">
    <citation type="journal article" date="2023" name="Mol. Phylogenet. Evol.">
        <title>Genome-scale phylogeny and comparative genomics of the fungal order Sordariales.</title>
        <authorList>
            <person name="Hensen N."/>
            <person name="Bonometti L."/>
            <person name="Westerberg I."/>
            <person name="Brannstrom I.O."/>
            <person name="Guillou S."/>
            <person name="Cros-Aarteil S."/>
            <person name="Calhoun S."/>
            <person name="Haridas S."/>
            <person name="Kuo A."/>
            <person name="Mondo S."/>
            <person name="Pangilinan J."/>
            <person name="Riley R."/>
            <person name="LaButti K."/>
            <person name="Andreopoulos B."/>
            <person name="Lipzen A."/>
            <person name="Chen C."/>
            <person name="Yan M."/>
            <person name="Daum C."/>
            <person name="Ng V."/>
            <person name="Clum A."/>
            <person name="Steindorff A."/>
            <person name="Ohm R.A."/>
            <person name="Martin F."/>
            <person name="Silar P."/>
            <person name="Natvig D.O."/>
            <person name="Lalanne C."/>
            <person name="Gautier V."/>
            <person name="Ament-Velasquez S.L."/>
            <person name="Kruys A."/>
            <person name="Hutchinson M.I."/>
            <person name="Powell A.J."/>
            <person name="Barry K."/>
            <person name="Miller A.N."/>
            <person name="Grigoriev I.V."/>
            <person name="Debuchy R."/>
            <person name="Gladieux P."/>
            <person name="Hiltunen Thoren M."/>
            <person name="Johannesson H."/>
        </authorList>
    </citation>
    <scope>NUCLEOTIDE SEQUENCE</scope>
    <source>
        <strain evidence="2">CBS 103.79</strain>
    </source>
</reference>
<dbReference type="InterPro" id="IPR010730">
    <property type="entry name" value="HET"/>
</dbReference>
<sequence>MRSCCPGCTTLLQALEELGGPTPWDNAGDAPNAGKIRVFPRCFAVASFLSFREHFPGNITGALFAIEDPVLRTRVLRISPDPSSPITVLEPPAGTTGRYICLSYCWGKAAFIMTKCANIDRHKQGIPLADLPSTFRNLIHVARELEVEYLWIDALCIIQDDVDGADWKRESSRMADVYRNAYLTVTAAWADSADGGLFAAPGHGTAIGPSLTEVRVRRTDHFASATEFPVLKRGWIYQERLLSARVLYFGRHELLWECAHARTCECGQATYDAGNVEKFYLSDLATIGRSGYWFLPMTWPQMVAEYSPLQLTFGSDKLPAFSGLADYVGRRGEDRYLAGLWRGSLLVDIPDGVGRTPPYRAPTWSWASIDWRVQYNLGRLNRATVVLASVRKAKCSLAAGASPTGPVTDGFVVLSCVLHPARLEGGTLRTDAGELEYFSDRRRDAEGGGRPLYYIPMVTSCKGIDGIVVSAARENAEDMVRVRFAVASGSDAEWVRSEDENNLKRVRIV</sequence>